<evidence type="ECO:0008006" key="4">
    <source>
        <dbReference type="Google" id="ProtNLM"/>
    </source>
</evidence>
<evidence type="ECO:0000313" key="2">
    <source>
        <dbReference type="EMBL" id="KAK3340506.1"/>
    </source>
</evidence>
<sequence length="115" mass="13027">MPVAKTGHFLTKLFQLIIANTWATVWRWTGCGRCQAGGLQTGDSGQWIVEVDSNRAPWTWDRGSLSLLLSLRYNRRPRPKWTRDGTGIDLASFRAKYVVVCCGLSLFSEGDVYMR</sequence>
<evidence type="ECO:0000313" key="3">
    <source>
        <dbReference type="Proteomes" id="UP001278500"/>
    </source>
</evidence>
<dbReference type="Proteomes" id="UP001278500">
    <property type="component" value="Unassembled WGS sequence"/>
</dbReference>
<dbReference type="EMBL" id="JAUEPP010000006">
    <property type="protein sequence ID" value="KAK3340506.1"/>
    <property type="molecule type" value="Genomic_DNA"/>
</dbReference>
<gene>
    <name evidence="2" type="ORF">B0H65DRAFT_472651</name>
</gene>
<name>A0AAE0JAW5_9PEZI</name>
<accession>A0AAE0JAW5</accession>
<evidence type="ECO:0000256" key="1">
    <source>
        <dbReference type="SAM" id="SignalP"/>
    </source>
</evidence>
<dbReference type="AlphaFoldDB" id="A0AAE0JAW5"/>
<dbReference type="GeneID" id="87864308"/>
<feature type="chain" id="PRO_5041951543" description="Secreted protein" evidence="1">
    <location>
        <begin position="24"/>
        <end position="115"/>
    </location>
</feature>
<proteinExistence type="predicted"/>
<keyword evidence="3" id="KW-1185">Reference proteome</keyword>
<dbReference type="RefSeq" id="XP_062679448.1">
    <property type="nucleotide sequence ID" value="XM_062827154.1"/>
</dbReference>
<organism evidence="2 3">
    <name type="scientific">Neurospora tetraspora</name>
    <dbReference type="NCBI Taxonomy" id="94610"/>
    <lineage>
        <taxon>Eukaryota</taxon>
        <taxon>Fungi</taxon>
        <taxon>Dikarya</taxon>
        <taxon>Ascomycota</taxon>
        <taxon>Pezizomycotina</taxon>
        <taxon>Sordariomycetes</taxon>
        <taxon>Sordariomycetidae</taxon>
        <taxon>Sordariales</taxon>
        <taxon>Sordariaceae</taxon>
        <taxon>Neurospora</taxon>
    </lineage>
</organism>
<reference evidence="2" key="1">
    <citation type="journal article" date="2023" name="Mol. Phylogenet. Evol.">
        <title>Genome-scale phylogeny and comparative genomics of the fungal order Sordariales.</title>
        <authorList>
            <person name="Hensen N."/>
            <person name="Bonometti L."/>
            <person name="Westerberg I."/>
            <person name="Brannstrom I.O."/>
            <person name="Guillou S."/>
            <person name="Cros-Aarteil S."/>
            <person name="Calhoun S."/>
            <person name="Haridas S."/>
            <person name="Kuo A."/>
            <person name="Mondo S."/>
            <person name="Pangilinan J."/>
            <person name="Riley R."/>
            <person name="LaButti K."/>
            <person name="Andreopoulos B."/>
            <person name="Lipzen A."/>
            <person name="Chen C."/>
            <person name="Yan M."/>
            <person name="Daum C."/>
            <person name="Ng V."/>
            <person name="Clum A."/>
            <person name="Steindorff A."/>
            <person name="Ohm R.A."/>
            <person name="Martin F."/>
            <person name="Silar P."/>
            <person name="Natvig D.O."/>
            <person name="Lalanne C."/>
            <person name="Gautier V."/>
            <person name="Ament-Velasquez S.L."/>
            <person name="Kruys A."/>
            <person name="Hutchinson M.I."/>
            <person name="Powell A.J."/>
            <person name="Barry K."/>
            <person name="Miller A.N."/>
            <person name="Grigoriev I.V."/>
            <person name="Debuchy R."/>
            <person name="Gladieux P."/>
            <person name="Hiltunen Thoren M."/>
            <person name="Johannesson H."/>
        </authorList>
    </citation>
    <scope>NUCLEOTIDE SEQUENCE</scope>
    <source>
        <strain evidence="2">CBS 560.94</strain>
    </source>
</reference>
<feature type="signal peptide" evidence="1">
    <location>
        <begin position="1"/>
        <end position="23"/>
    </location>
</feature>
<protein>
    <recommendedName>
        <fullName evidence="4">Secreted protein</fullName>
    </recommendedName>
</protein>
<keyword evidence="1" id="KW-0732">Signal</keyword>
<comment type="caution">
    <text evidence="2">The sequence shown here is derived from an EMBL/GenBank/DDBJ whole genome shotgun (WGS) entry which is preliminary data.</text>
</comment>
<reference evidence="2" key="2">
    <citation type="submission" date="2023-06" db="EMBL/GenBank/DDBJ databases">
        <authorList>
            <consortium name="Lawrence Berkeley National Laboratory"/>
            <person name="Haridas S."/>
            <person name="Hensen N."/>
            <person name="Bonometti L."/>
            <person name="Westerberg I."/>
            <person name="Brannstrom I.O."/>
            <person name="Guillou S."/>
            <person name="Cros-Aarteil S."/>
            <person name="Calhoun S."/>
            <person name="Kuo A."/>
            <person name="Mondo S."/>
            <person name="Pangilinan J."/>
            <person name="Riley R."/>
            <person name="Labutti K."/>
            <person name="Andreopoulos B."/>
            <person name="Lipzen A."/>
            <person name="Chen C."/>
            <person name="Yanf M."/>
            <person name="Daum C."/>
            <person name="Ng V."/>
            <person name="Clum A."/>
            <person name="Steindorff A."/>
            <person name="Ohm R."/>
            <person name="Martin F."/>
            <person name="Silar P."/>
            <person name="Natvig D."/>
            <person name="Lalanne C."/>
            <person name="Gautier V."/>
            <person name="Ament-Velasquez S.L."/>
            <person name="Kruys A."/>
            <person name="Hutchinson M.I."/>
            <person name="Powell A.J."/>
            <person name="Barry K."/>
            <person name="Miller A.N."/>
            <person name="Grigoriev I.V."/>
            <person name="Debuchy R."/>
            <person name="Gladieux P."/>
            <person name="Thoren M.H."/>
            <person name="Johannesson H."/>
        </authorList>
    </citation>
    <scope>NUCLEOTIDE SEQUENCE</scope>
    <source>
        <strain evidence="2">CBS 560.94</strain>
    </source>
</reference>